<evidence type="ECO:0000313" key="2">
    <source>
        <dbReference type="EMBL" id="KAF2899048.1"/>
    </source>
</evidence>
<dbReference type="InterPro" id="IPR011583">
    <property type="entry name" value="Chitinase_II/V-like_cat"/>
</dbReference>
<gene>
    <name evidence="2" type="ORF">ILUMI_07128</name>
</gene>
<dbReference type="SUPFAM" id="SSF54556">
    <property type="entry name" value="Chitinase insertion domain"/>
    <property type="match status" value="1"/>
</dbReference>
<evidence type="ECO:0000313" key="3">
    <source>
        <dbReference type="Proteomes" id="UP000801492"/>
    </source>
</evidence>
<dbReference type="PANTHER" id="PTHR11177">
    <property type="entry name" value="CHITINASE"/>
    <property type="match status" value="1"/>
</dbReference>
<dbReference type="SUPFAM" id="SSF51445">
    <property type="entry name" value="(Trans)glycosidases"/>
    <property type="match status" value="1"/>
</dbReference>
<dbReference type="Gene3D" id="3.20.20.80">
    <property type="entry name" value="Glycosidases"/>
    <property type="match status" value="1"/>
</dbReference>
<dbReference type="InterPro" id="IPR050314">
    <property type="entry name" value="Glycosyl_Hydrlase_18"/>
</dbReference>
<protein>
    <recommendedName>
        <fullName evidence="1">GH18 domain-containing protein</fullName>
    </recommendedName>
</protein>
<feature type="domain" description="GH18" evidence="1">
    <location>
        <begin position="286"/>
        <end position="636"/>
    </location>
</feature>
<comment type="caution">
    <text evidence="2">The sequence shown here is derived from an EMBL/GenBank/DDBJ whole genome shotgun (WGS) entry which is preliminary data.</text>
</comment>
<dbReference type="PANTHER" id="PTHR11177:SF359">
    <property type="entry name" value="CHITINASE 10-RELATED"/>
    <property type="match status" value="1"/>
</dbReference>
<dbReference type="InterPro" id="IPR029070">
    <property type="entry name" value="Chitinase_insertion_sf"/>
</dbReference>
<dbReference type="AlphaFoldDB" id="A0A8K0D435"/>
<accession>A0A8K0D435</accession>
<proteinExistence type="predicted"/>
<dbReference type="GO" id="GO:0006032">
    <property type="term" value="P:chitin catabolic process"/>
    <property type="evidence" value="ECO:0007669"/>
    <property type="project" value="TreeGrafter"/>
</dbReference>
<dbReference type="InterPro" id="IPR017853">
    <property type="entry name" value="GH"/>
</dbReference>
<dbReference type="Pfam" id="PF00704">
    <property type="entry name" value="Glyco_hydro_18"/>
    <property type="match status" value="1"/>
</dbReference>
<dbReference type="PROSITE" id="PS51910">
    <property type="entry name" value="GH18_2"/>
    <property type="match status" value="1"/>
</dbReference>
<reference evidence="2" key="1">
    <citation type="submission" date="2019-08" db="EMBL/GenBank/DDBJ databases">
        <title>The genome of the North American firefly Photinus pyralis.</title>
        <authorList>
            <consortium name="Photinus pyralis genome working group"/>
            <person name="Fallon T.R."/>
            <person name="Sander Lower S.E."/>
            <person name="Weng J.-K."/>
        </authorList>
    </citation>
    <scope>NUCLEOTIDE SEQUENCE</scope>
    <source>
        <strain evidence="2">TRF0915ILg1</strain>
        <tissue evidence="2">Whole body</tissue>
    </source>
</reference>
<evidence type="ECO:0000259" key="1">
    <source>
        <dbReference type="PROSITE" id="PS51910"/>
    </source>
</evidence>
<sequence length="653" mass="74635">MKYYLEHCLSGLFYKTSKNYYFDMSPDYCFRIVSFSCIVFLTLLGNVKTQEECTRDVITIDCARSIGNIIYVEHGKSVNLYCVIKGDYIGANDSKQLYFTRNNVTLSDDLIRIMNSTAIKLYLRKPPISESIYTCKSKNNNKLIDWTAVVVGTKPQLVTDFACRVCNYKNFTCTWTRLENTNETTYEVTYSFPNENGLYTTSKCLNMTFDKDDKNMSCVWMLELDSQSSSTQKELYFQLKIKNRFGTTRISKPYSELDDVGSHDSFQYCPHELSQPIPTPTTHFLYKIVCYVDSEARTRSGPTRFGPDNIDPSLCTHIVYADAGLDENTFNFELGDIDLARDSKVADFKAKGIKVFLGVFGMSHPQEPKYSSLIYDAGTRKRFIENAVEFLQKNNFDGLEVISFFRKCFGADCGPESNKLAFTEFIRELYNALTGRELLLSITVPGTKVDIDAGYDLLALSNYLQWITIDTGLYRRGWKFTEHRAPLYVRDEDEDRTANTNFTVHYVIGTGVDKRKFLIDMPALGEALLLNDSRQNGLRAPAVGGYYPTYYEMCEFITKEWTVVQDPEKRIGPYAYLDTNWIAYDDAAMIRYKSEYVKSMGLGGAGVWFETDDFNNFCGCESYPILKAANRVLRNYTVPDPNCQLPSCSPQCS</sequence>
<organism evidence="2 3">
    <name type="scientific">Ignelater luminosus</name>
    <name type="common">Cucubano</name>
    <name type="synonym">Pyrophorus luminosus</name>
    <dbReference type="NCBI Taxonomy" id="2038154"/>
    <lineage>
        <taxon>Eukaryota</taxon>
        <taxon>Metazoa</taxon>
        <taxon>Ecdysozoa</taxon>
        <taxon>Arthropoda</taxon>
        <taxon>Hexapoda</taxon>
        <taxon>Insecta</taxon>
        <taxon>Pterygota</taxon>
        <taxon>Neoptera</taxon>
        <taxon>Endopterygota</taxon>
        <taxon>Coleoptera</taxon>
        <taxon>Polyphaga</taxon>
        <taxon>Elateriformia</taxon>
        <taxon>Elateroidea</taxon>
        <taxon>Elateridae</taxon>
        <taxon>Agrypninae</taxon>
        <taxon>Pyrophorini</taxon>
        <taxon>Ignelater</taxon>
    </lineage>
</organism>
<dbReference type="OrthoDB" id="6381660at2759"/>
<dbReference type="InterPro" id="IPR001223">
    <property type="entry name" value="Glyco_hydro18_cat"/>
</dbReference>
<dbReference type="GO" id="GO:0005576">
    <property type="term" value="C:extracellular region"/>
    <property type="evidence" value="ECO:0007669"/>
    <property type="project" value="TreeGrafter"/>
</dbReference>
<dbReference type="InterPro" id="IPR013783">
    <property type="entry name" value="Ig-like_fold"/>
</dbReference>
<dbReference type="SMART" id="SM00636">
    <property type="entry name" value="Glyco_18"/>
    <property type="match status" value="1"/>
</dbReference>
<dbReference type="Gene3D" id="3.10.50.10">
    <property type="match status" value="1"/>
</dbReference>
<dbReference type="EMBL" id="VTPC01003079">
    <property type="protein sequence ID" value="KAF2899048.1"/>
    <property type="molecule type" value="Genomic_DNA"/>
</dbReference>
<name>A0A8K0D435_IGNLU</name>
<dbReference type="GO" id="GO:0005975">
    <property type="term" value="P:carbohydrate metabolic process"/>
    <property type="evidence" value="ECO:0007669"/>
    <property type="project" value="InterPro"/>
</dbReference>
<dbReference type="GO" id="GO:0008061">
    <property type="term" value="F:chitin binding"/>
    <property type="evidence" value="ECO:0007669"/>
    <property type="project" value="InterPro"/>
</dbReference>
<dbReference type="Gene3D" id="2.60.40.10">
    <property type="entry name" value="Immunoglobulins"/>
    <property type="match status" value="2"/>
</dbReference>
<dbReference type="GO" id="GO:0004568">
    <property type="term" value="F:chitinase activity"/>
    <property type="evidence" value="ECO:0007669"/>
    <property type="project" value="TreeGrafter"/>
</dbReference>
<dbReference type="Proteomes" id="UP000801492">
    <property type="component" value="Unassembled WGS sequence"/>
</dbReference>
<keyword evidence="3" id="KW-1185">Reference proteome</keyword>